<evidence type="ECO:0000313" key="2">
    <source>
        <dbReference type="Proteomes" id="UP000272729"/>
    </source>
</evidence>
<evidence type="ECO:0000313" key="1">
    <source>
        <dbReference type="EMBL" id="RKT74206.1"/>
    </source>
</evidence>
<dbReference type="Proteomes" id="UP000272729">
    <property type="component" value="Unassembled WGS sequence"/>
</dbReference>
<name>A0A495XMS0_9PSEU</name>
<keyword evidence="2" id="KW-1185">Reference proteome</keyword>
<accession>A0A495XMS0</accession>
<dbReference type="SUPFAM" id="SSF53474">
    <property type="entry name" value="alpha/beta-Hydrolases"/>
    <property type="match status" value="1"/>
</dbReference>
<dbReference type="InterPro" id="IPR029058">
    <property type="entry name" value="AB_hydrolase_fold"/>
</dbReference>
<protein>
    <submittedName>
        <fullName evidence="1">Alpha/beta hydrolase family protein</fullName>
    </submittedName>
</protein>
<dbReference type="Gene3D" id="3.40.50.1820">
    <property type="entry name" value="alpha/beta hydrolase"/>
    <property type="match status" value="1"/>
</dbReference>
<dbReference type="EMBL" id="RBXR01000001">
    <property type="protein sequence ID" value="RKT74206.1"/>
    <property type="molecule type" value="Genomic_DNA"/>
</dbReference>
<reference evidence="1 2" key="1">
    <citation type="submission" date="2018-10" db="EMBL/GenBank/DDBJ databases">
        <title>Sequencing the genomes of 1000 actinobacteria strains.</title>
        <authorList>
            <person name="Klenk H.-P."/>
        </authorList>
    </citation>
    <scope>NUCLEOTIDE SEQUENCE [LARGE SCALE GENOMIC DNA]</scope>
    <source>
        <strain evidence="1 2">DSM 43911</strain>
    </source>
</reference>
<keyword evidence="1" id="KW-0378">Hydrolase</keyword>
<comment type="caution">
    <text evidence="1">The sequence shown here is derived from an EMBL/GenBank/DDBJ whole genome shotgun (WGS) entry which is preliminary data.</text>
</comment>
<dbReference type="AlphaFoldDB" id="A0A495XMS0"/>
<sequence>MWTFSGHAQRASRGVRAFAGEQVLLVTMMELPRLLRHPAWRRVDPRQGRGVGVVLVPGFGFGDTSLLIAARWLRARGYRPVGARIGLNVGCTTELVERLEKRVVEHARETGGRVVLFGQSRGGWLARLVAGRRPDLVRGLVMLGSPVLNPLGAHPAVVRVARFLARASAWGVPGLLDEQCFTGDCYDTSMAGLAAPLPSQVPALAIFSARDIVAPPELCRDPSAECVEVRSTHTGMGLDPDVYAAVEPRLAQWAAREGAQPDEALRAAEGLKKLSTAK</sequence>
<dbReference type="GO" id="GO:0016787">
    <property type="term" value="F:hydrolase activity"/>
    <property type="evidence" value="ECO:0007669"/>
    <property type="project" value="UniProtKB-KW"/>
</dbReference>
<gene>
    <name evidence="1" type="ORF">DFJ66_7549</name>
</gene>
<organism evidence="1 2">
    <name type="scientific">Saccharothrix variisporea</name>
    <dbReference type="NCBI Taxonomy" id="543527"/>
    <lineage>
        <taxon>Bacteria</taxon>
        <taxon>Bacillati</taxon>
        <taxon>Actinomycetota</taxon>
        <taxon>Actinomycetes</taxon>
        <taxon>Pseudonocardiales</taxon>
        <taxon>Pseudonocardiaceae</taxon>
        <taxon>Saccharothrix</taxon>
    </lineage>
</organism>
<proteinExistence type="predicted"/>